<accession>A0A5J4WTF7</accession>
<dbReference type="Proteomes" id="UP000324800">
    <property type="component" value="Unassembled WGS sequence"/>
</dbReference>
<dbReference type="AlphaFoldDB" id="A0A5J4WTF7"/>
<proteinExistence type="predicted"/>
<reference evidence="1 2" key="1">
    <citation type="submission" date="2019-03" db="EMBL/GenBank/DDBJ databases">
        <title>Single cell metagenomics reveals metabolic interactions within the superorganism composed of flagellate Streblomastix strix and complex community of Bacteroidetes bacteria on its surface.</title>
        <authorList>
            <person name="Treitli S.C."/>
            <person name="Kolisko M."/>
            <person name="Husnik F."/>
            <person name="Keeling P."/>
            <person name="Hampl V."/>
        </authorList>
    </citation>
    <scope>NUCLEOTIDE SEQUENCE [LARGE SCALE GENOMIC DNA]</scope>
    <source>
        <strain evidence="1">ST1C</strain>
    </source>
</reference>
<organism evidence="1 2">
    <name type="scientific">Streblomastix strix</name>
    <dbReference type="NCBI Taxonomy" id="222440"/>
    <lineage>
        <taxon>Eukaryota</taxon>
        <taxon>Metamonada</taxon>
        <taxon>Preaxostyla</taxon>
        <taxon>Oxymonadida</taxon>
        <taxon>Streblomastigidae</taxon>
        <taxon>Streblomastix</taxon>
    </lineage>
</organism>
<gene>
    <name evidence="1" type="ORF">EZS28_006633</name>
</gene>
<evidence type="ECO:0000313" key="2">
    <source>
        <dbReference type="Proteomes" id="UP000324800"/>
    </source>
</evidence>
<sequence>MNRQMNMSSSLTQRGRTRLKQGQQYVDAMIGLIDVQQALLVALWNGLSSQDNIMQILEVLAMLQVGANAVKQLRELANAPRELNYCSGCQYHACRHIF</sequence>
<comment type="caution">
    <text evidence="1">The sequence shown here is derived from an EMBL/GenBank/DDBJ whole genome shotgun (WGS) entry which is preliminary data.</text>
</comment>
<dbReference type="EMBL" id="SNRW01001093">
    <property type="protein sequence ID" value="KAA6397836.1"/>
    <property type="molecule type" value="Genomic_DNA"/>
</dbReference>
<protein>
    <submittedName>
        <fullName evidence="1">Uncharacterized protein</fullName>
    </submittedName>
</protein>
<name>A0A5J4WTF7_9EUKA</name>
<evidence type="ECO:0000313" key="1">
    <source>
        <dbReference type="EMBL" id="KAA6397836.1"/>
    </source>
</evidence>